<dbReference type="EMBL" id="KN834186">
    <property type="protein sequence ID" value="KIK11583.1"/>
    <property type="molecule type" value="Genomic_DNA"/>
</dbReference>
<organism evidence="1 2">
    <name type="scientific">Pisolithus microcarpus 441</name>
    <dbReference type="NCBI Taxonomy" id="765257"/>
    <lineage>
        <taxon>Eukaryota</taxon>
        <taxon>Fungi</taxon>
        <taxon>Dikarya</taxon>
        <taxon>Basidiomycota</taxon>
        <taxon>Agaricomycotina</taxon>
        <taxon>Agaricomycetes</taxon>
        <taxon>Agaricomycetidae</taxon>
        <taxon>Boletales</taxon>
        <taxon>Sclerodermatineae</taxon>
        <taxon>Pisolithaceae</taxon>
        <taxon>Pisolithus</taxon>
    </lineage>
</organism>
<gene>
    <name evidence="1" type="ORF">PISMIDRAFT_690243</name>
</gene>
<dbReference type="AlphaFoldDB" id="A0A0C9YUQ4"/>
<accession>A0A0C9YUQ4</accession>
<reference evidence="1 2" key="1">
    <citation type="submission" date="2014-04" db="EMBL/GenBank/DDBJ databases">
        <authorList>
            <consortium name="DOE Joint Genome Institute"/>
            <person name="Kuo A."/>
            <person name="Kohler A."/>
            <person name="Costa M.D."/>
            <person name="Nagy L.G."/>
            <person name="Floudas D."/>
            <person name="Copeland A."/>
            <person name="Barry K.W."/>
            <person name="Cichocki N."/>
            <person name="Veneault-Fourrey C."/>
            <person name="LaButti K."/>
            <person name="Lindquist E.A."/>
            <person name="Lipzen A."/>
            <person name="Lundell T."/>
            <person name="Morin E."/>
            <person name="Murat C."/>
            <person name="Sun H."/>
            <person name="Tunlid A."/>
            <person name="Henrissat B."/>
            <person name="Grigoriev I.V."/>
            <person name="Hibbett D.S."/>
            <person name="Martin F."/>
            <person name="Nordberg H.P."/>
            <person name="Cantor M.N."/>
            <person name="Hua S.X."/>
        </authorList>
    </citation>
    <scope>NUCLEOTIDE SEQUENCE [LARGE SCALE GENOMIC DNA]</scope>
    <source>
        <strain evidence="1 2">441</strain>
    </source>
</reference>
<evidence type="ECO:0000313" key="1">
    <source>
        <dbReference type="EMBL" id="KIK11583.1"/>
    </source>
</evidence>
<evidence type="ECO:0000313" key="2">
    <source>
        <dbReference type="Proteomes" id="UP000054018"/>
    </source>
</evidence>
<protein>
    <submittedName>
        <fullName evidence="1">Uncharacterized protein</fullName>
    </submittedName>
</protein>
<proteinExistence type="predicted"/>
<sequence>MNVIRPNDENAQTVNTKERGRWHTGRLHQCESDCSGSTEVPQLQFPISKPRFKASKPSSMLPKSWFMEDVDRRASHTARIEFAQEEIIRTSVGRRTRRASDVL</sequence>
<name>A0A0C9YUQ4_9AGAM</name>
<dbReference type="HOGENOM" id="CLU_2264792_0_0_1"/>
<dbReference type="Proteomes" id="UP000054018">
    <property type="component" value="Unassembled WGS sequence"/>
</dbReference>
<keyword evidence="2" id="KW-1185">Reference proteome</keyword>
<reference evidence="2" key="2">
    <citation type="submission" date="2015-01" db="EMBL/GenBank/DDBJ databases">
        <title>Evolutionary Origins and Diversification of the Mycorrhizal Mutualists.</title>
        <authorList>
            <consortium name="DOE Joint Genome Institute"/>
            <consortium name="Mycorrhizal Genomics Consortium"/>
            <person name="Kohler A."/>
            <person name="Kuo A."/>
            <person name="Nagy L.G."/>
            <person name="Floudas D."/>
            <person name="Copeland A."/>
            <person name="Barry K.W."/>
            <person name="Cichocki N."/>
            <person name="Veneault-Fourrey C."/>
            <person name="LaButti K."/>
            <person name="Lindquist E.A."/>
            <person name="Lipzen A."/>
            <person name="Lundell T."/>
            <person name="Morin E."/>
            <person name="Murat C."/>
            <person name="Riley R."/>
            <person name="Ohm R."/>
            <person name="Sun H."/>
            <person name="Tunlid A."/>
            <person name="Henrissat B."/>
            <person name="Grigoriev I.V."/>
            <person name="Hibbett D.S."/>
            <person name="Martin F."/>
        </authorList>
    </citation>
    <scope>NUCLEOTIDE SEQUENCE [LARGE SCALE GENOMIC DNA]</scope>
    <source>
        <strain evidence="2">441</strain>
    </source>
</reference>